<dbReference type="Gene3D" id="3.30.65.10">
    <property type="entry name" value="Bacterial Topoisomerase I, domain 1"/>
    <property type="match status" value="3"/>
</dbReference>
<evidence type="ECO:0000259" key="12">
    <source>
        <dbReference type="PROSITE" id="PS50880"/>
    </source>
</evidence>
<dbReference type="Pfam" id="PF01751">
    <property type="entry name" value="Toprim"/>
    <property type="match status" value="1"/>
</dbReference>
<dbReference type="HOGENOM" id="CLU_002929_4_3_7"/>
<reference evidence="14 15" key="1">
    <citation type="journal article" date="2014" name="Genome Announc.">
        <title>Draft genome sequences of six enterohepatic helicobacter species isolated from humans and one from rhesus macaques.</title>
        <authorList>
            <person name="Shen Z."/>
            <person name="Sheh A."/>
            <person name="Young S.K."/>
            <person name="Abouelliel A."/>
            <person name="Ward D.V."/>
            <person name="Earl A.M."/>
            <person name="Fox J.G."/>
        </authorList>
    </citation>
    <scope>NUCLEOTIDE SEQUENCE [LARGE SCALE GENOMIC DNA]</scope>
    <source>
        <strain evidence="14 15">MIT 99-5501</strain>
    </source>
</reference>
<dbReference type="InterPro" id="IPR013825">
    <property type="entry name" value="Topo_IA_cen_sub2"/>
</dbReference>
<keyword evidence="7 10" id="KW-0799">Topoisomerase</keyword>
<dbReference type="PROSITE" id="PS52039">
    <property type="entry name" value="TOPO_IA_2"/>
    <property type="match status" value="1"/>
</dbReference>
<feature type="site" description="Interaction with DNA" evidence="10">
    <location>
        <position position="187"/>
    </location>
</feature>
<evidence type="ECO:0000256" key="11">
    <source>
        <dbReference type="SAM" id="MobiDB-lite"/>
    </source>
</evidence>
<accession>V8C8D1</accession>
<dbReference type="SMART" id="SM00493">
    <property type="entry name" value="TOPRIM"/>
    <property type="match status" value="1"/>
</dbReference>
<dbReference type="STRING" id="1357400.HMPREF2086_01136"/>
<dbReference type="eggNOG" id="COG0550">
    <property type="taxonomic scope" value="Bacteria"/>
</dbReference>
<dbReference type="GO" id="GO:0008270">
    <property type="term" value="F:zinc ion binding"/>
    <property type="evidence" value="ECO:0007669"/>
    <property type="project" value="UniProtKB-KW"/>
</dbReference>
<dbReference type="InterPro" id="IPR028612">
    <property type="entry name" value="Topoisom_1_IA"/>
</dbReference>
<dbReference type="AlphaFoldDB" id="V8C8D1"/>
<organism evidence="14 15">
    <name type="scientific">Helicobacter macacae MIT 99-5501</name>
    <dbReference type="NCBI Taxonomy" id="1357400"/>
    <lineage>
        <taxon>Bacteria</taxon>
        <taxon>Pseudomonadati</taxon>
        <taxon>Campylobacterota</taxon>
        <taxon>Epsilonproteobacteria</taxon>
        <taxon>Campylobacterales</taxon>
        <taxon>Helicobacteraceae</taxon>
        <taxon>Helicobacter</taxon>
    </lineage>
</organism>
<protein>
    <recommendedName>
        <fullName evidence="10">DNA topoisomerase 1</fullName>
        <ecNumber evidence="10">5.6.2.1</ecNumber>
    </recommendedName>
    <alternativeName>
        <fullName evidence="10">DNA topoisomerase I</fullName>
    </alternativeName>
</protein>
<keyword evidence="6" id="KW-0460">Magnesium</keyword>
<gene>
    <name evidence="10" type="primary">topA</name>
    <name evidence="14" type="ORF">HMPREF2086_01136</name>
</gene>
<dbReference type="InterPro" id="IPR013498">
    <property type="entry name" value="Topo_IA_Znf"/>
</dbReference>
<dbReference type="PATRIC" id="fig|1357400.3.peg.1547"/>
<dbReference type="Gene3D" id="3.40.50.140">
    <property type="match status" value="1"/>
</dbReference>
<dbReference type="Proteomes" id="UP000018731">
    <property type="component" value="Unassembled WGS sequence"/>
</dbReference>
<dbReference type="InterPro" id="IPR013826">
    <property type="entry name" value="Topo_IA_cen_sub3"/>
</dbReference>
<evidence type="ECO:0000313" key="15">
    <source>
        <dbReference type="Proteomes" id="UP000018731"/>
    </source>
</evidence>
<evidence type="ECO:0000256" key="8">
    <source>
        <dbReference type="ARBA" id="ARBA00023125"/>
    </source>
</evidence>
<dbReference type="PANTHER" id="PTHR42785:SF1">
    <property type="entry name" value="DNA TOPOISOMERASE"/>
    <property type="match status" value="1"/>
</dbReference>
<dbReference type="GO" id="GO:0005694">
    <property type="term" value="C:chromosome"/>
    <property type="evidence" value="ECO:0007669"/>
    <property type="project" value="InterPro"/>
</dbReference>
<dbReference type="NCBIfam" id="TIGR01051">
    <property type="entry name" value="topA_bact"/>
    <property type="match status" value="1"/>
</dbReference>
<feature type="domain" description="Toprim" evidence="12">
    <location>
        <begin position="48"/>
        <end position="162"/>
    </location>
</feature>
<dbReference type="Gene3D" id="2.70.20.10">
    <property type="entry name" value="Topoisomerase I, domain 3"/>
    <property type="match status" value="1"/>
</dbReference>
<dbReference type="GO" id="GO:0003677">
    <property type="term" value="F:DNA binding"/>
    <property type="evidence" value="ECO:0007669"/>
    <property type="project" value="UniProtKB-KW"/>
</dbReference>
<dbReference type="InterPro" id="IPR003601">
    <property type="entry name" value="Topo_IA_2"/>
</dbReference>
<comment type="caution">
    <text evidence="10">Lacks conserved residue(s) required for the propagation of feature annotation.</text>
</comment>
<dbReference type="InterPro" id="IPR006171">
    <property type="entry name" value="TOPRIM_dom"/>
</dbReference>
<keyword evidence="8 10" id="KW-0238">DNA-binding</keyword>
<feature type="site" description="Interaction with DNA" evidence="10">
    <location>
        <position position="191"/>
    </location>
</feature>
<dbReference type="EMBL" id="AZJI01000005">
    <property type="protein sequence ID" value="ETD23337.1"/>
    <property type="molecule type" value="Genomic_DNA"/>
</dbReference>
<evidence type="ECO:0000313" key="14">
    <source>
        <dbReference type="EMBL" id="ETD23337.1"/>
    </source>
</evidence>
<evidence type="ECO:0000256" key="7">
    <source>
        <dbReference type="ARBA" id="ARBA00023029"/>
    </source>
</evidence>
<dbReference type="InterPro" id="IPR034149">
    <property type="entry name" value="TOPRIM_TopoI"/>
</dbReference>
<dbReference type="PANTHER" id="PTHR42785">
    <property type="entry name" value="DNA TOPOISOMERASE, TYPE IA, CORE"/>
    <property type="match status" value="1"/>
</dbReference>
<dbReference type="PROSITE" id="PS50880">
    <property type="entry name" value="TOPRIM"/>
    <property type="match status" value="1"/>
</dbReference>
<dbReference type="EC" id="5.6.2.1" evidence="10"/>
<evidence type="ECO:0000256" key="2">
    <source>
        <dbReference type="ARBA" id="ARBA00009446"/>
    </source>
</evidence>
<feature type="compositionally biased region" description="Low complexity" evidence="11">
    <location>
        <begin position="13"/>
        <end position="47"/>
    </location>
</feature>
<evidence type="ECO:0000256" key="3">
    <source>
        <dbReference type="ARBA" id="ARBA00022723"/>
    </source>
</evidence>
<dbReference type="InterPro" id="IPR000380">
    <property type="entry name" value="Topo_IA"/>
</dbReference>
<dbReference type="InterPro" id="IPR013824">
    <property type="entry name" value="Topo_IA_cen_sub1"/>
</dbReference>
<dbReference type="InterPro" id="IPR003602">
    <property type="entry name" value="Topo_IA_DNA-bd_dom"/>
</dbReference>
<dbReference type="Pfam" id="PF01396">
    <property type="entry name" value="Zn_ribbon_Top1"/>
    <property type="match status" value="4"/>
</dbReference>
<dbReference type="GO" id="GO:0006265">
    <property type="term" value="P:DNA topological change"/>
    <property type="evidence" value="ECO:0007669"/>
    <property type="project" value="UniProtKB-UniRule"/>
</dbReference>
<feature type="site" description="Interaction with DNA" evidence="10">
    <location>
        <position position="188"/>
    </location>
</feature>
<dbReference type="SMART" id="SM00437">
    <property type="entry name" value="TOP1Ac"/>
    <property type="match status" value="1"/>
</dbReference>
<comment type="subunit">
    <text evidence="10">Monomer.</text>
</comment>
<dbReference type="SUPFAM" id="SSF57783">
    <property type="entry name" value="Zinc beta-ribbon"/>
    <property type="match status" value="2"/>
</dbReference>
<dbReference type="OrthoDB" id="9804262at2"/>
<sequence>MQNQKNLVKKTSTKSTSTTSSKKTTKTIAESSTKTATKTSTKSPKSTQNLIIVESPAKAKTIKNFLGQGYEVIASKGHIRDLPKFSFGIKIENKHFTPQYTIDEGHKDTIAQIKALAKNAKTTYIATDEDREGEAIGYHITQALDSSKPLSSYPRIVFHEITKTAISNALASPREIDMDKVNAQQARRLLDRIVGFKLSGLISSKISKGLSAGRVQSAALKIIVDKEREIRAFIPQDFFTISAVFDNVESELVIYKGKKLQKLDISSQSKADEMLEHLKSSSYTIAQITHKEKKVSTPPPFMTSTLQQAASSGLSYSPTRTMSIAQRLYEGVQTDKGTMGVITYMRTDSLNIAKEATQAARAHLAKVYGDKYVPQKPKIYTSKSKGAQEAHEAIRPTNIDFTPQIAKGYLKPDELKLYTLIYNRFLASQSEDALYETQTVSFATKTSPSEVSEFRANGRKLIFDGFYKILGNEDKDKLLPDLKQGEDITPSKIAASKHTTEPPARYSEASLIKTLESLGIGRPSTYAPTVSLLVNREYISIQNRALIPQDSAFSVIELLEAHFNEIVDSAFSAGMEEKLDSIALKNASWQEVLWDFYEPFIAKIEQGKTNIASQKLAKPTGESCPQCGKELIVRKSRYGEFVGCSGYPKCKYIKRESSDLGSASGEVSEANGVCEKCGKPMVKKMSKRGEFLACSGYPACKNAKSLGEKKEAIALEGIACPECGKESIVQRMGRRGAFYGCKNYPKCKFTSPLKPTNTKCQKCGNIMGEKSLKSGEFLECLKCKNRVEA</sequence>
<keyword evidence="4" id="KW-0863">Zinc-finger</keyword>
<evidence type="ECO:0000256" key="10">
    <source>
        <dbReference type="HAMAP-Rule" id="MF_00952"/>
    </source>
</evidence>
<comment type="similarity">
    <text evidence="2 10">Belongs to the type IA topoisomerase family.</text>
</comment>
<dbReference type="Pfam" id="PF01131">
    <property type="entry name" value="Topoisom_bac"/>
    <property type="match status" value="1"/>
</dbReference>
<dbReference type="SUPFAM" id="SSF56712">
    <property type="entry name" value="Prokaryotic type I DNA topoisomerase"/>
    <property type="match status" value="1"/>
</dbReference>
<feature type="region of interest" description="Disordered" evidence="11">
    <location>
        <begin position="1"/>
        <end position="47"/>
    </location>
</feature>
<keyword evidence="5" id="KW-0862">Zinc</keyword>
<feature type="region of interest" description="Interaction with DNA" evidence="10">
    <location>
        <begin position="211"/>
        <end position="216"/>
    </location>
</feature>
<dbReference type="InterPro" id="IPR005733">
    <property type="entry name" value="TopoI_bac-type"/>
</dbReference>
<dbReference type="InterPro" id="IPR023405">
    <property type="entry name" value="Topo_IA_core_domain"/>
</dbReference>
<dbReference type="Gene3D" id="1.10.290.10">
    <property type="entry name" value="Topoisomerase I, domain 4"/>
    <property type="match status" value="1"/>
</dbReference>
<proteinExistence type="inferred from homology"/>
<feature type="active site" description="O-(5'-phospho-DNA)-tyrosine intermediate" evidence="10">
    <location>
        <position position="344"/>
    </location>
</feature>
<dbReference type="PROSITE" id="PS00396">
    <property type="entry name" value="TOPO_IA_1"/>
    <property type="match status" value="1"/>
</dbReference>
<dbReference type="GO" id="GO:0003917">
    <property type="term" value="F:DNA topoisomerase type I (single strand cut, ATP-independent) activity"/>
    <property type="evidence" value="ECO:0007669"/>
    <property type="project" value="UniProtKB-UniRule"/>
</dbReference>
<keyword evidence="15" id="KW-1185">Reference proteome</keyword>
<dbReference type="InterPro" id="IPR023406">
    <property type="entry name" value="Topo_IA_AS"/>
</dbReference>
<comment type="caution">
    <text evidence="14">The sequence shown here is derived from an EMBL/GenBank/DDBJ whole genome shotgun (WGS) entry which is preliminary data.</text>
</comment>
<evidence type="ECO:0000256" key="9">
    <source>
        <dbReference type="ARBA" id="ARBA00023235"/>
    </source>
</evidence>
<comment type="catalytic activity">
    <reaction evidence="1 10">
        <text>ATP-independent breakage of single-stranded DNA, followed by passage and rejoining.</text>
        <dbReference type="EC" id="5.6.2.1"/>
    </reaction>
</comment>
<evidence type="ECO:0000256" key="4">
    <source>
        <dbReference type="ARBA" id="ARBA00022771"/>
    </source>
</evidence>
<dbReference type="HAMAP" id="MF_00952">
    <property type="entry name" value="Topoisom_1_prok"/>
    <property type="match status" value="1"/>
</dbReference>
<dbReference type="CDD" id="cd00186">
    <property type="entry name" value="TOP1Ac"/>
    <property type="match status" value="1"/>
</dbReference>
<evidence type="ECO:0000256" key="6">
    <source>
        <dbReference type="ARBA" id="ARBA00022842"/>
    </source>
</evidence>
<dbReference type="Gene3D" id="1.10.460.10">
    <property type="entry name" value="Topoisomerase I, domain 2"/>
    <property type="match status" value="1"/>
</dbReference>
<feature type="site" description="Interaction with DNA" evidence="10">
    <location>
        <position position="78"/>
    </location>
</feature>
<comment type="function">
    <text evidence="10">Releases the supercoiling and torsional tension of DNA, which is introduced during the DNA replication and transcription, by transiently cleaving and rejoining one strand of the DNA duplex. Introduces a single-strand break via transesterification at a target site in duplex DNA. The scissile phosphodiester is attacked by the catalytic tyrosine of the enzyme, resulting in the formation of a DNA-(5'-phosphotyrosyl)-enzyme intermediate and the expulsion of a 3'-OH DNA strand. The free DNA strand then undergoes passage around the unbroken strand, thus removing DNA supercoils. Finally, in the religation step, the DNA 3'-OH attacks the covalent intermediate to expel the active-site tyrosine and restore the DNA phosphodiester backbone.</text>
</comment>
<evidence type="ECO:0000256" key="5">
    <source>
        <dbReference type="ARBA" id="ARBA00022833"/>
    </source>
</evidence>
<feature type="site" description="Interaction with DNA" evidence="10">
    <location>
        <position position="536"/>
    </location>
</feature>
<dbReference type="CDD" id="cd03363">
    <property type="entry name" value="TOPRIM_TopoIA_TopoI"/>
    <property type="match status" value="1"/>
</dbReference>
<feature type="site" description="Interaction with DNA" evidence="10">
    <location>
        <position position="346"/>
    </location>
</feature>
<dbReference type="PRINTS" id="PR00417">
    <property type="entry name" value="PRTPISMRASEI"/>
</dbReference>
<dbReference type="InterPro" id="IPR013497">
    <property type="entry name" value="Topo_IA_cen"/>
</dbReference>
<keyword evidence="9 10" id="KW-0413">Isomerase</keyword>
<feature type="domain" description="Topo IA-type catalytic" evidence="13">
    <location>
        <begin position="177"/>
        <end position="604"/>
    </location>
</feature>
<dbReference type="RefSeq" id="WP_023927862.1">
    <property type="nucleotide sequence ID" value="NZ_KI669454.1"/>
</dbReference>
<name>V8C8D1_9HELI</name>
<evidence type="ECO:0000256" key="1">
    <source>
        <dbReference type="ARBA" id="ARBA00000213"/>
    </source>
</evidence>
<evidence type="ECO:0000259" key="13">
    <source>
        <dbReference type="PROSITE" id="PS52039"/>
    </source>
</evidence>
<keyword evidence="3" id="KW-0479">Metal-binding</keyword>
<dbReference type="SMART" id="SM00436">
    <property type="entry name" value="TOP1Bc"/>
    <property type="match status" value="1"/>
</dbReference>